<dbReference type="EMBL" id="WRXN01000009">
    <property type="protein sequence ID" value="MVT10564.1"/>
    <property type="molecule type" value="Genomic_DNA"/>
</dbReference>
<organism evidence="1 2">
    <name type="scientific">Chitinophaga tropicalis</name>
    <dbReference type="NCBI Taxonomy" id="2683588"/>
    <lineage>
        <taxon>Bacteria</taxon>
        <taxon>Pseudomonadati</taxon>
        <taxon>Bacteroidota</taxon>
        <taxon>Chitinophagia</taxon>
        <taxon>Chitinophagales</taxon>
        <taxon>Chitinophagaceae</taxon>
        <taxon>Chitinophaga</taxon>
    </lineage>
</organism>
<dbReference type="Proteomes" id="UP000461730">
    <property type="component" value="Unassembled WGS sequence"/>
</dbReference>
<evidence type="ECO:0000313" key="1">
    <source>
        <dbReference type="EMBL" id="MVT10564.1"/>
    </source>
</evidence>
<dbReference type="RefSeq" id="WP_157308006.1">
    <property type="nucleotide sequence ID" value="NZ_WRXN01000009.1"/>
</dbReference>
<keyword evidence="2" id="KW-1185">Reference proteome</keyword>
<name>A0A7K1U863_9BACT</name>
<gene>
    <name evidence="1" type="ORF">GO493_20000</name>
</gene>
<dbReference type="AlphaFoldDB" id="A0A7K1U863"/>
<sequence length="81" mass="9112">MTSDLAEFVIEQLKIAREDKEVEAVIAASVKDVNGGSKGYFNKLEEVIGRISPLDCNSRQWRNFRVALICLRNQAMRAVEA</sequence>
<evidence type="ECO:0000313" key="2">
    <source>
        <dbReference type="Proteomes" id="UP000461730"/>
    </source>
</evidence>
<reference evidence="1 2" key="1">
    <citation type="submission" date="2019-12" db="EMBL/GenBank/DDBJ databases">
        <title>Chitinophaga sp. strain ysch24 (GDMCC 1.1355), whole genome shotgun sequence.</title>
        <authorList>
            <person name="Zhang X."/>
        </authorList>
    </citation>
    <scope>NUCLEOTIDE SEQUENCE [LARGE SCALE GENOMIC DNA]</scope>
    <source>
        <strain evidence="2">ysch24</strain>
    </source>
</reference>
<accession>A0A7K1U863</accession>
<comment type="caution">
    <text evidence="1">The sequence shown here is derived from an EMBL/GenBank/DDBJ whole genome shotgun (WGS) entry which is preliminary data.</text>
</comment>
<protein>
    <submittedName>
        <fullName evidence="1">Uncharacterized protein</fullName>
    </submittedName>
</protein>
<proteinExistence type="predicted"/>